<gene>
    <name evidence="2" type="ORF">SAMN05661044_03911</name>
</gene>
<name>A0A1H7URN0_OLID1</name>
<keyword evidence="1" id="KW-0472">Membrane</keyword>
<dbReference type="PANTHER" id="PTHR34219:SF3">
    <property type="entry name" value="BLL7967 PROTEIN"/>
    <property type="match status" value="1"/>
</dbReference>
<protein>
    <submittedName>
        <fullName evidence="2">Uncharacterized iron-regulated membrane protein</fullName>
    </submittedName>
</protein>
<dbReference type="RefSeq" id="WP_093327710.1">
    <property type="nucleotide sequence ID" value="NZ_FOAF01000006.1"/>
</dbReference>
<accession>A0A1H7URN0</accession>
<dbReference type="OrthoDB" id="111691at2"/>
<keyword evidence="1" id="KW-0812">Transmembrane</keyword>
<feature type="transmembrane region" description="Helical" evidence="1">
    <location>
        <begin position="145"/>
        <end position="167"/>
    </location>
</feature>
<keyword evidence="1" id="KW-1133">Transmembrane helix</keyword>
<organism evidence="2 3">
    <name type="scientific">Olivibacter domesticus</name>
    <name type="common">Pseudosphingobacterium domesticum</name>
    <dbReference type="NCBI Taxonomy" id="407022"/>
    <lineage>
        <taxon>Bacteria</taxon>
        <taxon>Pseudomonadati</taxon>
        <taxon>Bacteroidota</taxon>
        <taxon>Sphingobacteriia</taxon>
        <taxon>Sphingobacteriales</taxon>
        <taxon>Sphingobacteriaceae</taxon>
        <taxon>Olivibacter</taxon>
    </lineage>
</organism>
<reference evidence="3" key="1">
    <citation type="submission" date="2016-10" db="EMBL/GenBank/DDBJ databases">
        <authorList>
            <person name="Varghese N."/>
            <person name="Submissions S."/>
        </authorList>
    </citation>
    <scope>NUCLEOTIDE SEQUENCE [LARGE SCALE GENOMIC DNA]</scope>
    <source>
        <strain evidence="3">DSM 18733</strain>
    </source>
</reference>
<evidence type="ECO:0000313" key="3">
    <source>
        <dbReference type="Proteomes" id="UP000199421"/>
    </source>
</evidence>
<evidence type="ECO:0000313" key="2">
    <source>
        <dbReference type="EMBL" id="SEL99484.1"/>
    </source>
</evidence>
<dbReference type="STRING" id="407022.SAMN05661044_03911"/>
<sequence>MKNAKKIISWLHLWLGLAVGLIFSIAALTGAILVFEEELDPVLYHSFYYMDKPVPDQTPLPLDRLAQQATLYAKEDTLHSMLIPANQISQRNILFQTTGTRLERTLLAINPYTGQLEKKIAGNRHLFTMAEDLHRQLFLGKIGKAITGVCCLSYLTILLTGLILWWPKNKKILQQRLKIKWDAKFKRLNWDLHAVGGFYTLPILLIIAFTGLTWSYKWFNDGIFYLFDGKGPQKLAIPYYAGASSSSQGVLQKTYMQAQKLLPYNSDITISLPEKASPIIQISKEQTNASVPNVVDRLLFDQYTGKLIKKELYESQSQGMKVRRLIFPIHTGSIYGLPTKILAFLSCLIGASLPITGFIIWLKRKKKTKKAGKKMVVYAKQPILQ</sequence>
<dbReference type="Proteomes" id="UP000199421">
    <property type="component" value="Unassembled WGS sequence"/>
</dbReference>
<dbReference type="PANTHER" id="PTHR34219">
    <property type="entry name" value="IRON-REGULATED INNER MEMBRANE PROTEIN-RELATED"/>
    <property type="match status" value="1"/>
</dbReference>
<feature type="transmembrane region" description="Helical" evidence="1">
    <location>
        <begin position="12"/>
        <end position="35"/>
    </location>
</feature>
<feature type="transmembrane region" description="Helical" evidence="1">
    <location>
        <begin position="188"/>
        <end position="216"/>
    </location>
</feature>
<dbReference type="AlphaFoldDB" id="A0A1H7URN0"/>
<dbReference type="EMBL" id="FOAF01000006">
    <property type="protein sequence ID" value="SEL99484.1"/>
    <property type="molecule type" value="Genomic_DNA"/>
</dbReference>
<feature type="transmembrane region" description="Helical" evidence="1">
    <location>
        <begin position="341"/>
        <end position="362"/>
    </location>
</feature>
<dbReference type="InterPro" id="IPR005625">
    <property type="entry name" value="PepSY-ass_TM"/>
</dbReference>
<keyword evidence="3" id="KW-1185">Reference proteome</keyword>
<dbReference type="Pfam" id="PF03929">
    <property type="entry name" value="PepSY_TM"/>
    <property type="match status" value="1"/>
</dbReference>
<proteinExistence type="predicted"/>
<evidence type="ECO:0000256" key="1">
    <source>
        <dbReference type="SAM" id="Phobius"/>
    </source>
</evidence>